<accession>A0ABR6XI24</accession>
<keyword evidence="1" id="KW-0488">Methylation</keyword>
<evidence type="ECO:0000256" key="4">
    <source>
        <dbReference type="SAM" id="Phobius"/>
    </source>
</evidence>
<dbReference type="PANTHER" id="PTHR43531:SF14">
    <property type="entry name" value="METHYL-ACCEPTING CHEMOTAXIS PROTEIN I-RELATED"/>
    <property type="match status" value="1"/>
</dbReference>
<keyword evidence="4" id="KW-0812">Transmembrane</keyword>
<dbReference type="InterPro" id="IPR051310">
    <property type="entry name" value="MCP_chemotaxis"/>
</dbReference>
<dbReference type="CDD" id="cd06225">
    <property type="entry name" value="HAMP"/>
    <property type="match status" value="1"/>
</dbReference>
<name>A0ABR6XI24_9BURK</name>
<comment type="caution">
    <text evidence="7">The sequence shown here is derived from an EMBL/GenBank/DDBJ whole genome shotgun (WGS) entry which is preliminary data.</text>
</comment>
<dbReference type="InterPro" id="IPR004090">
    <property type="entry name" value="Chemotax_Me-accpt_rcpt"/>
</dbReference>
<dbReference type="SUPFAM" id="SSF58104">
    <property type="entry name" value="Methyl-accepting chemotaxis protein (MCP) signaling domain"/>
    <property type="match status" value="1"/>
</dbReference>
<dbReference type="Pfam" id="PF00672">
    <property type="entry name" value="HAMP"/>
    <property type="match status" value="1"/>
</dbReference>
<dbReference type="PRINTS" id="PR00260">
    <property type="entry name" value="CHEMTRNSDUCR"/>
</dbReference>
<dbReference type="InterPro" id="IPR003660">
    <property type="entry name" value="HAMP_dom"/>
</dbReference>
<feature type="domain" description="HAMP" evidence="6">
    <location>
        <begin position="346"/>
        <end position="398"/>
    </location>
</feature>
<keyword evidence="8" id="KW-1185">Reference proteome</keyword>
<keyword evidence="4" id="KW-1133">Transmembrane helix</keyword>
<dbReference type="Gene3D" id="3.30.450.20">
    <property type="entry name" value="PAS domain"/>
    <property type="match status" value="1"/>
</dbReference>
<dbReference type="PROSITE" id="PS50885">
    <property type="entry name" value="HAMP"/>
    <property type="match status" value="1"/>
</dbReference>
<keyword evidence="3" id="KW-0807">Transducer</keyword>
<evidence type="ECO:0000259" key="6">
    <source>
        <dbReference type="PROSITE" id="PS50885"/>
    </source>
</evidence>
<organism evidence="7 8">
    <name type="scientific">Undibacterium aquatile</name>
    <dbReference type="NCBI Taxonomy" id="1537398"/>
    <lineage>
        <taxon>Bacteria</taxon>
        <taxon>Pseudomonadati</taxon>
        <taxon>Pseudomonadota</taxon>
        <taxon>Betaproteobacteria</taxon>
        <taxon>Burkholderiales</taxon>
        <taxon>Oxalobacteraceae</taxon>
        <taxon>Undibacterium</taxon>
    </lineage>
</organism>
<dbReference type="Gene3D" id="1.10.287.950">
    <property type="entry name" value="Methyl-accepting chemotaxis protein"/>
    <property type="match status" value="1"/>
</dbReference>
<evidence type="ECO:0000256" key="3">
    <source>
        <dbReference type="PROSITE-ProRule" id="PRU00284"/>
    </source>
</evidence>
<dbReference type="InterPro" id="IPR004089">
    <property type="entry name" value="MCPsignal_dom"/>
</dbReference>
<dbReference type="PANTHER" id="PTHR43531">
    <property type="entry name" value="PROTEIN ICFG"/>
    <property type="match status" value="1"/>
</dbReference>
<evidence type="ECO:0000256" key="2">
    <source>
        <dbReference type="ARBA" id="ARBA00029447"/>
    </source>
</evidence>
<dbReference type="PROSITE" id="PS50111">
    <property type="entry name" value="CHEMOTAXIS_TRANSDUC_2"/>
    <property type="match status" value="1"/>
</dbReference>
<dbReference type="SMART" id="SM00283">
    <property type="entry name" value="MA"/>
    <property type="match status" value="1"/>
</dbReference>
<feature type="transmembrane region" description="Helical" evidence="4">
    <location>
        <begin position="29"/>
        <end position="48"/>
    </location>
</feature>
<feature type="transmembrane region" description="Helical" evidence="4">
    <location>
        <begin position="325"/>
        <end position="345"/>
    </location>
</feature>
<dbReference type="RefSeq" id="WP_190480359.1">
    <property type="nucleotide sequence ID" value="NZ_JACOFT010000005.1"/>
</dbReference>
<gene>
    <name evidence="7" type="ORF">H8K26_13985</name>
</gene>
<protein>
    <submittedName>
        <fullName evidence="7">HAMP domain-containing protein</fullName>
    </submittedName>
</protein>
<dbReference type="EMBL" id="JACOFT010000005">
    <property type="protein sequence ID" value="MBC3812553.1"/>
    <property type="molecule type" value="Genomic_DNA"/>
</dbReference>
<sequence>MPASRDKLLTTLMRPSAAMMSKLSLRTKLLSMFIVLMLPTLLLVMYMLSKMQTDVEVAQNELGGIQINRQVMDVMIQTQKHRGQVNLKLSGGNIDADLATTRKALSDSLSRLSQEIVTNPEFKLADNWKPLETELRQLAAGQIAETSAASLAQHTSLIAKIQDFSLYASERSGLFFDPEAATYFLMDAAIIKIPTWIEQVALLRGLGAGYIKSGTIDFSGKAAIVSRLSALQTAIKAVNDLEQQLKRAGETVPTEQQASIKASEEFAVLAKQNLLGENVSGDASSYFEQGTQAIEKTVRLQQQLHQRLTDLLSERVAKQSFRRNLIFTVLVFLFLTVSYLLVGFYRGFMQALHAVRESALSVSSGDLTKQIHIDGTDELAETGNTLETMNLSLSGLVANVRTNASKVSQLGQNLASDIGDLAVRTEQQASSLEETTASVEDLSVTVKKNAESAREVDHLASNLSQIAASSGDAMHAAVTSMQGIQQSALKMHEIISMIDGIAFQTNILALNAAVEAARAGEQGRGFAVVATEVRSLAQRSADAAKQIRDLIDQSVHQVKHGVGQINDVNTTLNNIVSGIRDLAGNINEISSASEEQSNGLAQISEALKHLDEITQSNGGMAEQARSTAIHLEQRAAYLTKAVASFHLRQGTADEAYLMVKKAIELFQRKGRAALAEITGDKDHYFSHKDMYVFAFNRDGQYLAFGGNAEKLKLNLFQLTGLDGRKLVADAFSLPASGGWVDYTILNPVSNKVEGKTSYIEAVTSDIVLGCGVYKADGS</sequence>
<dbReference type="Gene3D" id="6.10.340.10">
    <property type="match status" value="1"/>
</dbReference>
<evidence type="ECO:0000259" key="5">
    <source>
        <dbReference type="PROSITE" id="PS50111"/>
    </source>
</evidence>
<evidence type="ECO:0000256" key="1">
    <source>
        <dbReference type="ARBA" id="ARBA00022481"/>
    </source>
</evidence>
<dbReference type="Proteomes" id="UP000637632">
    <property type="component" value="Unassembled WGS sequence"/>
</dbReference>
<proteinExistence type="inferred from homology"/>
<dbReference type="Pfam" id="PF00015">
    <property type="entry name" value="MCPsignal"/>
    <property type="match status" value="1"/>
</dbReference>
<evidence type="ECO:0000313" key="8">
    <source>
        <dbReference type="Proteomes" id="UP000637632"/>
    </source>
</evidence>
<comment type="similarity">
    <text evidence="2">Belongs to the methyl-accepting chemotaxis (MCP) protein family.</text>
</comment>
<keyword evidence="4" id="KW-0472">Membrane</keyword>
<evidence type="ECO:0000313" key="7">
    <source>
        <dbReference type="EMBL" id="MBC3812553.1"/>
    </source>
</evidence>
<feature type="domain" description="Methyl-accepting transducer" evidence="5">
    <location>
        <begin position="403"/>
        <end position="632"/>
    </location>
</feature>
<reference evidence="7 8" key="1">
    <citation type="submission" date="2020-08" db="EMBL/GenBank/DDBJ databases">
        <title>Novel species isolated from subtropical streams in China.</title>
        <authorList>
            <person name="Lu H."/>
        </authorList>
    </citation>
    <scope>NUCLEOTIDE SEQUENCE [LARGE SCALE GENOMIC DNA]</scope>
    <source>
        <strain evidence="7 8">CCTCC AB 2015119</strain>
    </source>
</reference>
<dbReference type="CDD" id="cd11386">
    <property type="entry name" value="MCP_signal"/>
    <property type="match status" value="1"/>
</dbReference>
<dbReference type="SMART" id="SM00304">
    <property type="entry name" value="HAMP"/>
    <property type="match status" value="1"/>
</dbReference>